<dbReference type="Gene3D" id="3.40.50.80">
    <property type="entry name" value="Nucleotide-binding domain of ferredoxin-NADP reductase (FNR) module"/>
    <property type="match status" value="1"/>
</dbReference>
<dbReference type="InterPro" id="IPR010205">
    <property type="entry name" value="NqrF"/>
</dbReference>
<evidence type="ECO:0000256" key="10">
    <source>
        <dbReference type="ARBA" id="ARBA00022519"/>
    </source>
</evidence>
<evidence type="ECO:0000256" key="24">
    <source>
        <dbReference type="ARBA" id="ARBA00030032"/>
    </source>
</evidence>
<keyword evidence="18 27" id="KW-0520">NAD</keyword>
<dbReference type="EMBL" id="FOLO01000008">
    <property type="protein sequence ID" value="SFC35899.1"/>
    <property type="molecule type" value="Genomic_DNA"/>
</dbReference>
<keyword evidence="9 27" id="KW-1003">Cell membrane</keyword>
<dbReference type="HAMAP" id="MF_00430">
    <property type="entry name" value="NqrF"/>
    <property type="match status" value="1"/>
</dbReference>
<feature type="domain" description="FAD-binding FR-type" evidence="29">
    <location>
        <begin position="130"/>
        <end position="270"/>
    </location>
</feature>
<evidence type="ECO:0000313" key="30">
    <source>
        <dbReference type="EMBL" id="SFC35899.1"/>
    </source>
</evidence>
<feature type="binding site" evidence="27">
    <location>
        <position position="79"/>
    </location>
    <ligand>
        <name>[2Fe-2S] cluster</name>
        <dbReference type="ChEBI" id="CHEBI:190135"/>
    </ligand>
</feature>
<dbReference type="InterPro" id="IPR008333">
    <property type="entry name" value="Cbr1-like_FAD-bd_dom"/>
</dbReference>
<keyword evidence="27" id="KW-0812">Transmembrane</keyword>
<dbReference type="InterPro" id="IPR017927">
    <property type="entry name" value="FAD-bd_FR_type"/>
</dbReference>
<evidence type="ECO:0000256" key="18">
    <source>
        <dbReference type="ARBA" id="ARBA00023027"/>
    </source>
</evidence>
<dbReference type="PROSITE" id="PS51085">
    <property type="entry name" value="2FE2S_FER_2"/>
    <property type="match status" value="1"/>
</dbReference>
<dbReference type="GO" id="GO:0046872">
    <property type="term" value="F:metal ion binding"/>
    <property type="evidence" value="ECO:0007669"/>
    <property type="project" value="UniProtKB-KW"/>
</dbReference>
<comment type="cofactor">
    <cofactor evidence="27">
        <name>[2Fe-2S] cluster</name>
        <dbReference type="ChEBI" id="CHEBI:190135"/>
    </cofactor>
    <text evidence="27">Binds 1 [2Fe-2S] cluster.</text>
</comment>
<dbReference type="Pfam" id="PF00111">
    <property type="entry name" value="Fer2"/>
    <property type="match status" value="1"/>
</dbReference>
<evidence type="ECO:0000256" key="2">
    <source>
        <dbReference type="ARBA" id="ARBA00002972"/>
    </source>
</evidence>
<keyword evidence="31" id="KW-1185">Reference proteome</keyword>
<feature type="binding site" evidence="27">
    <location>
        <position position="70"/>
    </location>
    <ligand>
        <name>[2Fe-2S] cluster</name>
        <dbReference type="ChEBI" id="CHEBI:190135"/>
    </ligand>
</feature>
<evidence type="ECO:0000256" key="23">
    <source>
        <dbReference type="ARBA" id="ARBA00023201"/>
    </source>
</evidence>
<dbReference type="STRING" id="1123010.SAMN02745724_01489"/>
<evidence type="ECO:0000256" key="20">
    <source>
        <dbReference type="ARBA" id="ARBA00023065"/>
    </source>
</evidence>
<dbReference type="Gene3D" id="3.10.20.30">
    <property type="match status" value="1"/>
</dbReference>
<name>A0A1I1IHT4_9GAMM</name>
<gene>
    <name evidence="27" type="primary">nqrF</name>
    <name evidence="30" type="ORF">SAMN02745724_01489</name>
</gene>
<evidence type="ECO:0000256" key="11">
    <source>
        <dbReference type="ARBA" id="ARBA00022630"/>
    </source>
</evidence>
<keyword evidence="12 27" id="KW-0001">2Fe-2S</keyword>
<dbReference type="EC" id="7.2.1.1" evidence="6 27"/>
<keyword evidence="8 27" id="KW-0813">Transport</keyword>
<comment type="subcellular location">
    <subcellularLocation>
        <location evidence="3">Cell inner membrane</location>
        <topology evidence="3">Single-pass membrane protein</topology>
    </subcellularLocation>
    <subcellularLocation>
        <location evidence="27">Cell membrane</location>
        <topology evidence="27">Single-pass membrane protein</topology>
    </subcellularLocation>
</comment>
<keyword evidence="21 27" id="KW-0830">Ubiquinone</keyword>
<evidence type="ECO:0000256" key="25">
    <source>
        <dbReference type="ARBA" id="ARBA00030787"/>
    </source>
</evidence>
<dbReference type="AlphaFoldDB" id="A0A1I1IHT4"/>
<dbReference type="SUPFAM" id="SSF54292">
    <property type="entry name" value="2Fe-2S ferredoxin-like"/>
    <property type="match status" value="1"/>
</dbReference>
<keyword evidence="27" id="KW-1133">Transmembrane helix</keyword>
<organism evidence="30 31">
    <name type="scientific">Pseudoalteromonas denitrificans DSM 6059</name>
    <dbReference type="NCBI Taxonomy" id="1123010"/>
    <lineage>
        <taxon>Bacteria</taxon>
        <taxon>Pseudomonadati</taxon>
        <taxon>Pseudomonadota</taxon>
        <taxon>Gammaproteobacteria</taxon>
        <taxon>Alteromonadales</taxon>
        <taxon>Pseudoalteromonadaceae</taxon>
        <taxon>Pseudoalteromonas</taxon>
    </lineage>
</organism>
<feature type="binding site" evidence="27">
    <location>
        <position position="76"/>
    </location>
    <ligand>
        <name>[2Fe-2S] cluster</name>
        <dbReference type="ChEBI" id="CHEBI:190135"/>
    </ligand>
</feature>
<dbReference type="FunFam" id="3.10.20.30:FF:000024">
    <property type="entry name" value="Na(+)-translocating NADH-quinone reductase subunit F"/>
    <property type="match status" value="1"/>
</dbReference>
<evidence type="ECO:0000256" key="7">
    <source>
        <dbReference type="ARBA" id="ARBA00019729"/>
    </source>
</evidence>
<reference evidence="30 31" key="1">
    <citation type="submission" date="2016-10" db="EMBL/GenBank/DDBJ databases">
        <authorList>
            <person name="de Groot N.N."/>
        </authorList>
    </citation>
    <scope>NUCLEOTIDE SEQUENCE [LARGE SCALE GENOMIC DNA]</scope>
    <source>
        <strain evidence="30 31">DSM 6059</strain>
    </source>
</reference>
<dbReference type="Proteomes" id="UP000198862">
    <property type="component" value="Unassembled WGS sequence"/>
</dbReference>
<dbReference type="InterPro" id="IPR017938">
    <property type="entry name" value="Riboflavin_synthase-like_b-brl"/>
</dbReference>
<feature type="transmembrane region" description="Helical" evidence="27">
    <location>
        <begin position="6"/>
        <end position="25"/>
    </location>
</feature>
<dbReference type="InterPro" id="IPR012675">
    <property type="entry name" value="Beta-grasp_dom_sf"/>
</dbReference>
<dbReference type="GO" id="GO:0006814">
    <property type="term" value="P:sodium ion transport"/>
    <property type="evidence" value="ECO:0007669"/>
    <property type="project" value="UniProtKB-UniRule"/>
</dbReference>
<dbReference type="GO" id="GO:0005886">
    <property type="term" value="C:plasma membrane"/>
    <property type="evidence" value="ECO:0007669"/>
    <property type="project" value="UniProtKB-SubCell"/>
</dbReference>
<dbReference type="GO" id="GO:0051537">
    <property type="term" value="F:2 iron, 2 sulfur cluster binding"/>
    <property type="evidence" value="ECO:0007669"/>
    <property type="project" value="UniProtKB-KW"/>
</dbReference>
<dbReference type="InterPro" id="IPR001433">
    <property type="entry name" value="OxRdtase_FAD/NAD-bd"/>
</dbReference>
<sequence>MLDIYLGVGMFTAIVVLLVLVILMAKAKLVPSGDITIGINEDADKAIKTSAGSKLLGALADSGIFVSSACGGGGSCGQCRVNIKSGGGDILPTELDHISKGEAREGCRLACQVNVKRDMEIELDEEIFGVKRWECEVISNDNKATFIKELKLAIPDGESVPFRAGGYIQIEAPAHHVKYADFDIPAEYRGDWEHFGFFNLESKVDEETIRAYSMANYPDEAGIIMLNVRIASPPPRDLSLPCGKMSSFIFNLKAGDKVTISGPFGEFFAKETENEMIFVGGGAGMAPMRSHIFDQLKRLKSKRKMSFWYGARSVREMFYVEDFDGLAENPNFEWHCALSDPQPEDNWTGYTGFIHNVLLENYLKDHEAPEDCEFYMCGPPMMNAAVISMLKELGVEDENILLDDFGG</sequence>
<evidence type="ECO:0000256" key="14">
    <source>
        <dbReference type="ARBA" id="ARBA00022827"/>
    </source>
</evidence>
<dbReference type="InterPro" id="IPR036010">
    <property type="entry name" value="2Fe-2S_ferredoxin-like_sf"/>
</dbReference>
<evidence type="ECO:0000256" key="5">
    <source>
        <dbReference type="ARBA" id="ARBA00011309"/>
    </source>
</evidence>
<dbReference type="OrthoDB" id="9806195at2"/>
<dbReference type="SUPFAM" id="SSF63380">
    <property type="entry name" value="Riboflavin synthase domain-like"/>
    <property type="match status" value="1"/>
</dbReference>
<dbReference type="CDD" id="cd06188">
    <property type="entry name" value="NADH_quinone_reductase"/>
    <property type="match status" value="1"/>
</dbReference>
<keyword evidence="13 27" id="KW-0479">Metal-binding</keyword>
<evidence type="ECO:0000256" key="19">
    <source>
        <dbReference type="ARBA" id="ARBA00023053"/>
    </source>
</evidence>
<evidence type="ECO:0000256" key="1">
    <source>
        <dbReference type="ARBA" id="ARBA00001974"/>
    </source>
</evidence>
<evidence type="ECO:0000256" key="4">
    <source>
        <dbReference type="ARBA" id="ARBA00005570"/>
    </source>
</evidence>
<keyword evidence="10" id="KW-0997">Cell inner membrane</keyword>
<dbReference type="PIRSF" id="PIRSF000044">
    <property type="entry name" value="Cis_Diol_DH_RD"/>
    <property type="match status" value="1"/>
</dbReference>
<keyword evidence="20 27" id="KW-0406">Ion transport</keyword>
<evidence type="ECO:0000256" key="13">
    <source>
        <dbReference type="ARBA" id="ARBA00022723"/>
    </source>
</evidence>
<evidence type="ECO:0000256" key="21">
    <source>
        <dbReference type="ARBA" id="ARBA00023075"/>
    </source>
</evidence>
<dbReference type="GO" id="GO:0016655">
    <property type="term" value="F:oxidoreductase activity, acting on NAD(P)H, quinone or similar compound as acceptor"/>
    <property type="evidence" value="ECO:0007669"/>
    <property type="project" value="InterPro"/>
</dbReference>
<keyword evidence="17 27" id="KW-0411">Iron-sulfur</keyword>
<evidence type="ECO:0000256" key="3">
    <source>
        <dbReference type="ARBA" id="ARBA00004377"/>
    </source>
</evidence>
<proteinExistence type="inferred from homology"/>
<dbReference type="InterPro" id="IPR039261">
    <property type="entry name" value="FNR_nucleotide-bd"/>
</dbReference>
<evidence type="ECO:0000256" key="22">
    <source>
        <dbReference type="ARBA" id="ARBA00023136"/>
    </source>
</evidence>
<evidence type="ECO:0000256" key="12">
    <source>
        <dbReference type="ARBA" id="ARBA00022714"/>
    </source>
</evidence>
<evidence type="ECO:0000259" key="28">
    <source>
        <dbReference type="PROSITE" id="PS51085"/>
    </source>
</evidence>
<protein>
    <recommendedName>
        <fullName evidence="7 27">Na(+)-translocating NADH-quinone reductase subunit F</fullName>
        <shortName evidence="27">Na(+)-NQR subunit F</shortName>
        <shortName evidence="27">Na(+)-translocating NQR subunit F</shortName>
        <ecNumber evidence="6 27">7.2.1.1</ecNumber>
    </recommendedName>
    <alternativeName>
        <fullName evidence="25 27">NQR complex subunit F</fullName>
    </alternativeName>
    <alternativeName>
        <fullName evidence="24 27">NQR-1 subunit F</fullName>
    </alternativeName>
</protein>
<dbReference type="FunFam" id="2.40.30.10:FF:000064">
    <property type="entry name" value="Na(+)-translocating NADH-quinone reductase subunit F"/>
    <property type="match status" value="1"/>
</dbReference>
<keyword evidence="11 27" id="KW-0285">Flavoprotein</keyword>
<evidence type="ECO:0000256" key="17">
    <source>
        <dbReference type="ARBA" id="ARBA00023014"/>
    </source>
</evidence>
<comment type="catalytic activity">
    <reaction evidence="26 27">
        <text>a ubiquinone + n Na(+)(in) + NADH + H(+) = a ubiquinol + n Na(+)(out) + NAD(+)</text>
        <dbReference type="Rhea" id="RHEA:47748"/>
        <dbReference type="Rhea" id="RHEA-COMP:9565"/>
        <dbReference type="Rhea" id="RHEA-COMP:9566"/>
        <dbReference type="ChEBI" id="CHEBI:15378"/>
        <dbReference type="ChEBI" id="CHEBI:16389"/>
        <dbReference type="ChEBI" id="CHEBI:17976"/>
        <dbReference type="ChEBI" id="CHEBI:29101"/>
        <dbReference type="ChEBI" id="CHEBI:57540"/>
        <dbReference type="ChEBI" id="CHEBI:57945"/>
        <dbReference type="EC" id="7.2.1.1"/>
    </reaction>
</comment>
<dbReference type="InterPro" id="IPR001709">
    <property type="entry name" value="Flavoprot_Pyr_Nucl_cyt_Rdtase"/>
</dbReference>
<keyword evidence="15 27" id="KW-1278">Translocase</keyword>
<comment type="function">
    <text evidence="2 27">NQR complex catalyzes the reduction of ubiquinone-1 to ubiquinol by two successive reactions, coupled with the transport of Na(+) ions from the cytoplasm to the periplasm. The first step is catalyzed by NqrF, which accepts electrons from NADH and reduces ubiquinone-1 to ubisemiquinone by a one-electron transfer pathway.</text>
</comment>
<dbReference type="InterPro" id="IPR001041">
    <property type="entry name" value="2Fe-2S_ferredoxin-type"/>
</dbReference>
<comment type="cofactor">
    <cofactor evidence="1 27">
        <name>FAD</name>
        <dbReference type="ChEBI" id="CHEBI:57692"/>
    </cofactor>
</comment>
<dbReference type="Gene3D" id="2.40.30.10">
    <property type="entry name" value="Translation factors"/>
    <property type="match status" value="1"/>
</dbReference>
<evidence type="ECO:0000256" key="9">
    <source>
        <dbReference type="ARBA" id="ARBA00022475"/>
    </source>
</evidence>
<dbReference type="PRINTS" id="PR00371">
    <property type="entry name" value="FPNCR"/>
</dbReference>
<dbReference type="PANTHER" id="PTHR43644:SF1">
    <property type="entry name" value="NAD(P)H-FLAVIN REDUCTASE"/>
    <property type="match status" value="1"/>
</dbReference>
<evidence type="ECO:0000256" key="6">
    <source>
        <dbReference type="ARBA" id="ARBA00013099"/>
    </source>
</evidence>
<evidence type="ECO:0000256" key="27">
    <source>
        <dbReference type="HAMAP-Rule" id="MF_00430"/>
    </source>
</evidence>
<evidence type="ECO:0000256" key="8">
    <source>
        <dbReference type="ARBA" id="ARBA00022448"/>
    </source>
</evidence>
<comment type="similarity">
    <text evidence="4 27">Belongs to the NqrF family.</text>
</comment>
<dbReference type="Pfam" id="PF00970">
    <property type="entry name" value="FAD_binding_6"/>
    <property type="match status" value="1"/>
</dbReference>
<evidence type="ECO:0000256" key="15">
    <source>
        <dbReference type="ARBA" id="ARBA00022967"/>
    </source>
</evidence>
<dbReference type="GO" id="GO:0071949">
    <property type="term" value="F:FAD binding"/>
    <property type="evidence" value="ECO:0007669"/>
    <property type="project" value="UniProtKB-ARBA"/>
</dbReference>
<dbReference type="FunFam" id="3.40.50.80:FF:000014">
    <property type="entry name" value="Na(+)-translocating NADH-quinone reductase subunit F"/>
    <property type="match status" value="1"/>
</dbReference>
<keyword evidence="19 27" id="KW-0915">Sodium</keyword>
<keyword evidence="16 27" id="KW-0408">Iron</keyword>
<keyword evidence="23 27" id="KW-0739">Sodium transport</keyword>
<dbReference type="PANTHER" id="PTHR43644">
    <property type="entry name" value="NA(+)-TRANSLOCATING NADH-QUINONE REDUCTASE SUBUNIT"/>
    <property type="match status" value="1"/>
</dbReference>
<evidence type="ECO:0000256" key="16">
    <source>
        <dbReference type="ARBA" id="ARBA00023004"/>
    </source>
</evidence>
<dbReference type="SUPFAM" id="SSF52343">
    <property type="entry name" value="Ferredoxin reductase-like, C-terminal NADP-linked domain"/>
    <property type="match status" value="1"/>
</dbReference>
<feature type="domain" description="2Fe-2S ferredoxin-type" evidence="28">
    <location>
        <begin position="33"/>
        <end position="127"/>
    </location>
</feature>
<evidence type="ECO:0000256" key="26">
    <source>
        <dbReference type="ARBA" id="ARBA00048891"/>
    </source>
</evidence>
<dbReference type="NCBIfam" id="TIGR01941">
    <property type="entry name" value="nqrF"/>
    <property type="match status" value="1"/>
</dbReference>
<keyword evidence="14 27" id="KW-0274">FAD</keyword>
<keyword evidence="22 27" id="KW-0472">Membrane</keyword>
<dbReference type="PROSITE" id="PS51384">
    <property type="entry name" value="FAD_FR"/>
    <property type="match status" value="1"/>
</dbReference>
<evidence type="ECO:0000259" key="29">
    <source>
        <dbReference type="PROSITE" id="PS51384"/>
    </source>
</evidence>
<comment type="subunit">
    <text evidence="5 27">Composed of six subunits; NqrA, NqrB, NqrC, NqrD, NqrE and NqrF.</text>
</comment>
<feature type="binding site" evidence="27">
    <location>
        <position position="111"/>
    </location>
    <ligand>
        <name>[2Fe-2S] cluster</name>
        <dbReference type="ChEBI" id="CHEBI:190135"/>
    </ligand>
</feature>
<dbReference type="GO" id="GO:0009055">
    <property type="term" value="F:electron transfer activity"/>
    <property type="evidence" value="ECO:0007669"/>
    <property type="project" value="UniProtKB-UniRule"/>
</dbReference>
<evidence type="ECO:0000313" key="31">
    <source>
        <dbReference type="Proteomes" id="UP000198862"/>
    </source>
</evidence>
<dbReference type="RefSeq" id="WP_091982369.1">
    <property type="nucleotide sequence ID" value="NZ_FOLO01000008.1"/>
</dbReference>
<dbReference type="Pfam" id="PF00175">
    <property type="entry name" value="NAD_binding_1"/>
    <property type="match status" value="1"/>
</dbReference>
<accession>A0A1I1IHT4</accession>